<evidence type="ECO:0000256" key="1">
    <source>
        <dbReference type="ARBA" id="ARBA00007699"/>
    </source>
</evidence>
<dbReference type="Gene3D" id="2.70.210.12">
    <property type="entry name" value="GTP1/OBG domain"/>
    <property type="match status" value="1"/>
</dbReference>
<dbReference type="HAMAP" id="MF_01454">
    <property type="entry name" value="GTPase_Obg"/>
    <property type="match status" value="1"/>
</dbReference>
<dbReference type="EMBL" id="PEYT01000012">
    <property type="protein sequence ID" value="PIS23139.1"/>
    <property type="molecule type" value="Genomic_DNA"/>
</dbReference>
<keyword evidence="4 8" id="KW-0547">Nucleotide-binding</keyword>
<dbReference type="InterPro" id="IPR045086">
    <property type="entry name" value="OBG_GTPase"/>
</dbReference>
<evidence type="ECO:0000256" key="6">
    <source>
        <dbReference type="ARBA" id="ARBA00022842"/>
    </source>
</evidence>
<dbReference type="InterPro" id="IPR014100">
    <property type="entry name" value="GTP-bd_Obg/CgtA"/>
</dbReference>
<dbReference type="PRINTS" id="PR00326">
    <property type="entry name" value="GTP1OBG"/>
</dbReference>
<comment type="subunit">
    <text evidence="8">Monomer.</text>
</comment>
<dbReference type="PIRSF" id="PIRSF002401">
    <property type="entry name" value="GTP_bd_Obg/CgtA"/>
    <property type="match status" value="1"/>
</dbReference>
<comment type="function">
    <text evidence="8">An essential GTPase which binds GTP, GDP and possibly (p)ppGpp with moderate affinity, with high nucleotide exchange rates and a fairly low GTP hydrolysis rate. Plays a role in control of the cell cycle, stress response, ribosome biogenesis and in those bacteria that undergo differentiation, in morphogenesis control.</text>
</comment>
<dbReference type="InterPro" id="IPR027417">
    <property type="entry name" value="P-loop_NTPase"/>
</dbReference>
<keyword evidence="6 8" id="KW-0460">Magnesium</keyword>
<evidence type="ECO:0000256" key="3">
    <source>
        <dbReference type="ARBA" id="ARBA00022723"/>
    </source>
</evidence>
<dbReference type="GO" id="GO:0042254">
    <property type="term" value="P:ribosome biogenesis"/>
    <property type="evidence" value="ECO:0007669"/>
    <property type="project" value="UniProtKB-UniRule"/>
</dbReference>
<feature type="domain" description="Obg" evidence="10">
    <location>
        <begin position="1"/>
        <end position="189"/>
    </location>
</feature>
<dbReference type="PANTHER" id="PTHR11702">
    <property type="entry name" value="DEVELOPMENTALLY REGULATED GTP-BINDING PROTEIN-RELATED"/>
    <property type="match status" value="1"/>
</dbReference>
<dbReference type="Proteomes" id="UP000230340">
    <property type="component" value="Unassembled WGS sequence"/>
</dbReference>
<evidence type="ECO:0000313" key="12">
    <source>
        <dbReference type="Proteomes" id="UP000230340"/>
    </source>
</evidence>
<evidence type="ECO:0000256" key="8">
    <source>
        <dbReference type="HAMAP-Rule" id="MF_01454"/>
    </source>
</evidence>
<dbReference type="SUPFAM" id="SSF82051">
    <property type="entry name" value="Obg GTP-binding protein N-terminal domain"/>
    <property type="match status" value="1"/>
</dbReference>
<dbReference type="InterPro" id="IPR036726">
    <property type="entry name" value="GTP1_OBG_dom_sf"/>
</dbReference>
<proteinExistence type="inferred from homology"/>
<dbReference type="InterPro" id="IPR031167">
    <property type="entry name" value="G_OBG"/>
</dbReference>
<evidence type="ECO:0000313" key="11">
    <source>
        <dbReference type="EMBL" id="PIS23139.1"/>
    </source>
</evidence>
<dbReference type="AlphaFoldDB" id="A0A2H0XG72"/>
<dbReference type="Gene3D" id="3.40.50.300">
    <property type="entry name" value="P-loop containing nucleotide triphosphate hydrolases"/>
    <property type="match status" value="1"/>
</dbReference>
<keyword evidence="5 8" id="KW-0378">Hydrolase</keyword>
<reference evidence="12" key="1">
    <citation type="submission" date="2017-09" db="EMBL/GenBank/DDBJ databases">
        <title>Depth-based differentiation of microbial function through sediment-hosted aquifers and enrichment of novel symbionts in the deep terrestrial subsurface.</title>
        <authorList>
            <person name="Probst A.J."/>
            <person name="Ladd B."/>
            <person name="Jarett J.K."/>
            <person name="Geller-Mcgrath D.E."/>
            <person name="Sieber C.M.K."/>
            <person name="Emerson J.B."/>
            <person name="Anantharaman K."/>
            <person name="Thomas B.C."/>
            <person name="Malmstrom R."/>
            <person name="Stieglmeier M."/>
            <person name="Klingl A."/>
            <person name="Woyke T."/>
            <person name="Ryan C.M."/>
            <person name="Banfield J.F."/>
        </authorList>
    </citation>
    <scope>NUCLEOTIDE SEQUENCE [LARGE SCALE GENOMIC DNA]</scope>
</reference>
<comment type="cofactor">
    <cofactor evidence="8">
        <name>Mg(2+)</name>
        <dbReference type="ChEBI" id="CHEBI:18420"/>
    </cofactor>
</comment>
<name>A0A2H0XG72_UNCKA</name>
<dbReference type="NCBIfam" id="TIGR00231">
    <property type="entry name" value="small_GTP"/>
    <property type="match status" value="1"/>
</dbReference>
<dbReference type="InterPro" id="IPR006169">
    <property type="entry name" value="GTP1_OBG_dom"/>
</dbReference>
<keyword evidence="2 8" id="KW-0963">Cytoplasm</keyword>
<feature type="binding site" evidence="8">
    <location>
        <position position="223"/>
    </location>
    <ligand>
        <name>Mg(2+)</name>
        <dbReference type="ChEBI" id="CHEBI:18420"/>
    </ligand>
</feature>
<sequence length="418" mass="45974">MVDKVVIKIKAGDGGDGLVHFHRERFFPKGGPDGGDGGKGGDVFFEVDSNLLSLYDFNSQRYFKAEDGRRGGGKKSYGKSAEDLIIKVPEGTVVIEREAGRWKVPACAGREDRGEKVEDGKWIEEGKGEEKGKILADLTRSGDRFLIAKGGVGGKGNYHFRSSINQIPMQFTEGENGEEKELILELKFIADVGLIGLPNSGKTSLLDALTSSRAKIANYPFTTLAPNLGVMEVREELKVQNSKLKIIVADIPGLIEGASQGKGLGHEFLKHVERTKVLVHVIDGANSELEEKYRVIREELGKWSKELLKKPEIVVVNKCDLIKDQIGILPHQTREDPVLNSAISVSAVTGEGLDILKGKIIEMVRKIPNKTFKLQKAKQKSVFTIEDLNNRSIVFKGVRDGFEGVSGFSAKAKRMFKK</sequence>
<comment type="caution">
    <text evidence="8">Lacks conserved residue(s) required for the propagation of feature annotation.</text>
</comment>
<dbReference type="PROSITE" id="PS51710">
    <property type="entry name" value="G_OBG"/>
    <property type="match status" value="1"/>
</dbReference>
<dbReference type="EC" id="3.6.5.-" evidence="8"/>
<comment type="caution">
    <text evidence="11">The sequence shown here is derived from an EMBL/GenBank/DDBJ whole genome shotgun (WGS) entry which is preliminary data.</text>
</comment>
<keyword evidence="7 8" id="KW-0342">GTP-binding</keyword>
<dbReference type="GO" id="GO:0003924">
    <property type="term" value="F:GTPase activity"/>
    <property type="evidence" value="ECO:0007669"/>
    <property type="project" value="UniProtKB-UniRule"/>
</dbReference>
<dbReference type="GO" id="GO:0000287">
    <property type="term" value="F:magnesium ion binding"/>
    <property type="evidence" value="ECO:0007669"/>
    <property type="project" value="InterPro"/>
</dbReference>
<dbReference type="CDD" id="cd01898">
    <property type="entry name" value="Obg"/>
    <property type="match status" value="1"/>
</dbReference>
<dbReference type="PROSITE" id="PS51883">
    <property type="entry name" value="OBG"/>
    <property type="match status" value="1"/>
</dbReference>
<keyword evidence="3 8" id="KW-0479">Metal-binding</keyword>
<dbReference type="FunFam" id="2.70.210.12:FF:000001">
    <property type="entry name" value="GTPase Obg"/>
    <property type="match status" value="1"/>
</dbReference>
<organism evidence="11 12">
    <name type="scientific">candidate division WWE3 bacterium CG08_land_8_20_14_0_20_40_13</name>
    <dbReference type="NCBI Taxonomy" id="1975084"/>
    <lineage>
        <taxon>Bacteria</taxon>
        <taxon>Katanobacteria</taxon>
    </lineage>
</organism>
<protein>
    <recommendedName>
        <fullName evidence="8">GTPase Obg</fullName>
        <ecNumber evidence="8">3.6.5.-</ecNumber>
    </recommendedName>
    <alternativeName>
        <fullName evidence="8">GTP-binding protein Obg</fullName>
    </alternativeName>
</protein>
<dbReference type="PANTHER" id="PTHR11702:SF31">
    <property type="entry name" value="MITOCHONDRIAL RIBOSOME-ASSOCIATED GTPASE 2"/>
    <property type="match status" value="1"/>
</dbReference>
<evidence type="ECO:0000256" key="7">
    <source>
        <dbReference type="ARBA" id="ARBA00023134"/>
    </source>
</evidence>
<dbReference type="GO" id="GO:0005737">
    <property type="term" value="C:cytoplasm"/>
    <property type="evidence" value="ECO:0007669"/>
    <property type="project" value="UniProtKB-SubCell"/>
</dbReference>
<evidence type="ECO:0000256" key="2">
    <source>
        <dbReference type="ARBA" id="ARBA00022490"/>
    </source>
</evidence>
<dbReference type="InterPro" id="IPR005225">
    <property type="entry name" value="Small_GTP-bd"/>
</dbReference>
<feature type="binding site" evidence="8">
    <location>
        <begin position="221"/>
        <end position="225"/>
    </location>
    <ligand>
        <name>GTP</name>
        <dbReference type="ChEBI" id="CHEBI:37565"/>
    </ligand>
</feature>
<accession>A0A2H0XG72</accession>
<feature type="binding site" evidence="8">
    <location>
        <begin position="317"/>
        <end position="320"/>
    </location>
    <ligand>
        <name>GTP</name>
        <dbReference type="ChEBI" id="CHEBI:37565"/>
    </ligand>
</feature>
<dbReference type="GO" id="GO:0005525">
    <property type="term" value="F:GTP binding"/>
    <property type="evidence" value="ECO:0007669"/>
    <property type="project" value="UniProtKB-UniRule"/>
</dbReference>
<dbReference type="Pfam" id="PF01926">
    <property type="entry name" value="MMR_HSR1"/>
    <property type="match status" value="1"/>
</dbReference>
<comment type="similarity">
    <text evidence="1 8">Belongs to the TRAFAC class OBG-HflX-like GTPase superfamily. OBG GTPase family.</text>
</comment>
<dbReference type="Pfam" id="PF01018">
    <property type="entry name" value="GTP1_OBG"/>
    <property type="match status" value="2"/>
</dbReference>
<dbReference type="PROSITE" id="PS00905">
    <property type="entry name" value="GTP1_OBG"/>
    <property type="match status" value="1"/>
</dbReference>
<dbReference type="SUPFAM" id="SSF52540">
    <property type="entry name" value="P-loop containing nucleoside triphosphate hydrolases"/>
    <property type="match status" value="1"/>
</dbReference>
<evidence type="ECO:0000259" key="10">
    <source>
        <dbReference type="PROSITE" id="PS51883"/>
    </source>
</evidence>
<feature type="domain" description="OBG-type G" evidence="9">
    <location>
        <begin position="190"/>
        <end position="365"/>
    </location>
</feature>
<feature type="binding site" evidence="8">
    <location>
        <begin position="250"/>
        <end position="253"/>
    </location>
    <ligand>
        <name>GTP</name>
        <dbReference type="ChEBI" id="CHEBI:37565"/>
    </ligand>
</feature>
<evidence type="ECO:0000256" key="5">
    <source>
        <dbReference type="ARBA" id="ARBA00022801"/>
    </source>
</evidence>
<dbReference type="NCBIfam" id="NF008956">
    <property type="entry name" value="PRK12299.1"/>
    <property type="match status" value="1"/>
</dbReference>
<feature type="binding site" evidence="8">
    <location>
        <position position="203"/>
    </location>
    <ligand>
        <name>Mg(2+)</name>
        <dbReference type="ChEBI" id="CHEBI:18420"/>
    </ligand>
</feature>
<evidence type="ECO:0000256" key="4">
    <source>
        <dbReference type="ARBA" id="ARBA00022741"/>
    </source>
</evidence>
<gene>
    <name evidence="8" type="primary">obg</name>
    <name evidence="11" type="ORF">COT49_01780</name>
</gene>
<feature type="binding site" evidence="8">
    <location>
        <begin position="346"/>
        <end position="348"/>
    </location>
    <ligand>
        <name>GTP</name>
        <dbReference type="ChEBI" id="CHEBI:37565"/>
    </ligand>
</feature>
<comment type="subcellular location">
    <subcellularLocation>
        <location evidence="8">Cytoplasm</location>
    </subcellularLocation>
</comment>
<dbReference type="InterPro" id="IPR006073">
    <property type="entry name" value="GTP-bd"/>
</dbReference>
<evidence type="ECO:0000259" key="9">
    <source>
        <dbReference type="PROSITE" id="PS51710"/>
    </source>
</evidence>
<dbReference type="InterPro" id="IPR006074">
    <property type="entry name" value="GTP1-OBG_CS"/>
</dbReference>